<dbReference type="HOGENOM" id="CLU_188971_1_1_4"/>
<dbReference type="STRING" id="243365.CV_0105"/>
<proteinExistence type="predicted"/>
<name>Q7P1V7_CHRVO</name>
<dbReference type="KEGG" id="cvi:CV_0105"/>
<evidence type="ECO:0008006" key="3">
    <source>
        <dbReference type="Google" id="ProtNLM"/>
    </source>
</evidence>
<dbReference type="InterPro" id="IPR021853">
    <property type="entry name" value="DUF3460"/>
</dbReference>
<gene>
    <name evidence="1" type="ordered locus">CV_0105</name>
</gene>
<evidence type="ECO:0000313" key="2">
    <source>
        <dbReference type="Proteomes" id="UP000001424"/>
    </source>
</evidence>
<keyword evidence="2" id="KW-1185">Reference proteome</keyword>
<protein>
    <recommendedName>
        <fullName evidence="3">DUF3460 domain-containing protein</fullName>
    </recommendedName>
</protein>
<sequence>MEGTMYQSEFTQFINGFLEKNPEVDSERRELRLTLWDRELNLDDQRRWKESSVPQKPYVYQPE</sequence>
<organism evidence="1 2">
    <name type="scientific">Chromobacterium violaceum (strain ATCC 12472 / DSM 30191 / JCM 1249 / CCUG 213 / NBRC 12614 / NCIMB 9131 / NCTC 9757 / MK)</name>
    <dbReference type="NCBI Taxonomy" id="243365"/>
    <lineage>
        <taxon>Bacteria</taxon>
        <taxon>Pseudomonadati</taxon>
        <taxon>Pseudomonadota</taxon>
        <taxon>Betaproteobacteria</taxon>
        <taxon>Neisseriales</taxon>
        <taxon>Chromobacteriaceae</taxon>
        <taxon>Chromobacterium</taxon>
    </lineage>
</organism>
<dbReference type="AlphaFoldDB" id="Q7P1V7"/>
<dbReference type="Pfam" id="PF11943">
    <property type="entry name" value="DUF3460"/>
    <property type="match status" value="1"/>
</dbReference>
<dbReference type="Proteomes" id="UP000001424">
    <property type="component" value="Chromosome"/>
</dbReference>
<reference evidence="1 2" key="1">
    <citation type="journal article" date="2003" name="Proc. Natl. Acad. Sci. U.S.A.">
        <title>The complete genome sequence of Chromobacterium violaceum reveals remarkable and exploitable bacterial adaptability.</title>
        <authorList>
            <person name="Vasconcelos A.T.R."/>
            <person name="de Almeida D.F."/>
            <person name="Almeida F.C."/>
            <person name="de Almeida L.G.P."/>
            <person name="de Almeida R."/>
            <person name="Goncalves J.A.A."/>
            <person name="Andrade E.M."/>
            <person name="Antonio R.V."/>
            <person name="Araripe J."/>
            <person name="de Araujo M.F.F."/>
            <person name="Filho S.A."/>
            <person name="Azevedo V."/>
            <person name="Batista A.J."/>
            <person name="Bataus L.A.M."/>
            <person name="Batista J.S."/>
            <person name="Belo A."/>
            <person name="vander Berg C."/>
            <person name="Blamey J."/>
            <person name="Bogo M."/>
            <person name="Bonato S."/>
            <person name="Bordignon J."/>
            <person name="Brito C.A."/>
            <person name="Brocchi M."/>
            <person name="Burity H.A."/>
            <person name="Camargo A.A."/>
            <person name="Cardoso D.D.P."/>
            <person name="Carneiro N.P."/>
            <person name="Carraro D.M."/>
            <person name="Carvalho C.M.B."/>
            <person name="Cascardo J.C.M."/>
            <person name="Cavada B.S."/>
            <person name="Chueire L.M.O."/>
            <person name="Pasa T.B.C."/>
            <person name="Duran N."/>
            <person name="Fagundes N."/>
            <person name="Falcao C.L."/>
            <person name="Fantinatti F."/>
            <person name="Farias I.P."/>
            <person name="Felipe M.S.S."/>
            <person name="Ferrari L.P."/>
            <person name="Ferro J.A."/>
            <person name="Ferro M.I.T."/>
            <person name="Franco G.R."/>
            <person name="Freitas N.S.A."/>
            <person name="Furlan L.R."/>
            <person name="Gazzinelli R.T."/>
            <person name="Gomes E.A."/>
            <person name="Goncalves P.R."/>
            <person name="Grangeiro T.B."/>
            <person name="Grattapaglia D."/>
            <person name="Grisard E.C."/>
            <person name="Guimaraes C.T."/>
            <person name="Hanna E.S."/>
            <person name="Hungria M."/>
            <person name="Jardim S.N."/>
            <person name="Laurino J."/>
            <person name="Leoi L.C.T."/>
            <person name="Fassarella L."/>
            <person name="Lima A."/>
            <person name="Loureiro M.F."/>
            <person name="Lyra M.C.P."/>
            <person name="Macedo M."/>
            <person name="Madeira H.M.F."/>
            <person name="Manfio G.P."/>
            <person name="Maranhao A.Q."/>
            <person name="Martins W.S."/>
            <person name="di Mauro S.M.Z."/>
            <person name="de Medeiros S.R.B."/>
            <person name="Meissner R.D.V."/>
            <person name="Menck C.F.M."/>
            <person name="Moreira M.A.M."/>
            <person name="Nascimento F.F."/>
            <person name="Nicolas M.F."/>
            <person name="Oliveira J.G."/>
            <person name="Oliveira S.C."/>
            <person name="Paixao R.F.C."/>
            <person name="Parente J.A."/>
            <person name="Pedrosa F.O."/>
            <person name="Pena S.J.D."/>
            <person name="Perreira J.O."/>
            <person name="Perreira M."/>
            <person name="Pinto L.S.R.C."/>
            <person name="Pinto L.S."/>
            <person name="Porto J.I.R."/>
            <person name="Potrich D.P."/>
            <person name="Neto C.E.R."/>
            <person name="Reis A.M.M."/>
            <person name="Rigo L.U."/>
            <person name="Rondinelli E."/>
            <person name="dos Santos E.B.P."/>
            <person name="Santos F.R."/>
            <person name="Schneider M.P.C."/>
            <person name="Seuanez H.N."/>
            <person name="Silva A.M.R."/>
            <person name="da Silva A.L.C."/>
            <person name="Silva D.W."/>
            <person name="Silva R."/>
            <person name="Simoes I.C."/>
            <person name="Simon D."/>
            <person name="Soares C.M.A."/>
            <person name="Soares R.B.A."/>
            <person name="Souza E.M."/>
            <person name="Souza K.R.L."/>
            <person name="Souza R.C."/>
            <person name="Steffens M.B.R."/>
            <person name="Steindel M."/>
            <person name="Teixeira S.R."/>
            <person name="Urmenyi T."/>
            <person name="Vettore A."/>
            <person name="Wassem R."/>
            <person name="Zaha A."/>
            <person name="Simpson A.J.G."/>
        </authorList>
    </citation>
    <scope>NUCLEOTIDE SEQUENCE [LARGE SCALE GENOMIC DNA]</scope>
    <source>
        <strain evidence="2">ATCC 12472 / DSM 30191 / JCM 1249 / NBRC 12614 / NCIMB 9131 / NCTC 9757</strain>
    </source>
</reference>
<dbReference type="EMBL" id="AE016825">
    <property type="protein sequence ID" value="AAQ57784.1"/>
    <property type="molecule type" value="Genomic_DNA"/>
</dbReference>
<evidence type="ECO:0000313" key="1">
    <source>
        <dbReference type="EMBL" id="AAQ57784.1"/>
    </source>
</evidence>
<accession>Q7P1V7</accession>